<gene>
    <name evidence="1" type="ORF">LCGC14_1730910</name>
</gene>
<organism evidence="1">
    <name type="scientific">marine sediment metagenome</name>
    <dbReference type="NCBI Taxonomy" id="412755"/>
    <lineage>
        <taxon>unclassified sequences</taxon>
        <taxon>metagenomes</taxon>
        <taxon>ecological metagenomes</taxon>
    </lineage>
</organism>
<accession>A0A0F9K9B1</accession>
<sequence length="84" mass="8943">MHGRTVAAPAAEELAMSEDDYIDCGDKVQVIEIKSINGSSSDKSLLGQAGVVVASDGWGLCMVKFGDGKTDRFWNVAQLERIGP</sequence>
<proteinExistence type="predicted"/>
<name>A0A0F9K9B1_9ZZZZ</name>
<protein>
    <submittedName>
        <fullName evidence="1">Uncharacterized protein</fullName>
    </submittedName>
</protein>
<dbReference type="EMBL" id="LAZR01015705">
    <property type="protein sequence ID" value="KKM07743.1"/>
    <property type="molecule type" value="Genomic_DNA"/>
</dbReference>
<comment type="caution">
    <text evidence="1">The sequence shown here is derived from an EMBL/GenBank/DDBJ whole genome shotgun (WGS) entry which is preliminary data.</text>
</comment>
<reference evidence="1" key="1">
    <citation type="journal article" date="2015" name="Nature">
        <title>Complex archaea that bridge the gap between prokaryotes and eukaryotes.</title>
        <authorList>
            <person name="Spang A."/>
            <person name="Saw J.H."/>
            <person name="Jorgensen S.L."/>
            <person name="Zaremba-Niedzwiedzka K."/>
            <person name="Martijn J."/>
            <person name="Lind A.E."/>
            <person name="van Eijk R."/>
            <person name="Schleper C."/>
            <person name="Guy L."/>
            <person name="Ettema T.J."/>
        </authorList>
    </citation>
    <scope>NUCLEOTIDE SEQUENCE</scope>
</reference>
<dbReference type="AlphaFoldDB" id="A0A0F9K9B1"/>
<evidence type="ECO:0000313" key="1">
    <source>
        <dbReference type="EMBL" id="KKM07743.1"/>
    </source>
</evidence>